<dbReference type="Proteomes" id="UP001178507">
    <property type="component" value="Unassembled WGS sequence"/>
</dbReference>
<dbReference type="Gene3D" id="2.60.120.650">
    <property type="entry name" value="Cupin"/>
    <property type="match status" value="1"/>
</dbReference>
<evidence type="ECO:0000313" key="2">
    <source>
        <dbReference type="EMBL" id="CAJ1390460.1"/>
    </source>
</evidence>
<organism evidence="2 3">
    <name type="scientific">Effrenium voratum</name>
    <dbReference type="NCBI Taxonomy" id="2562239"/>
    <lineage>
        <taxon>Eukaryota</taxon>
        <taxon>Sar</taxon>
        <taxon>Alveolata</taxon>
        <taxon>Dinophyceae</taxon>
        <taxon>Suessiales</taxon>
        <taxon>Symbiodiniaceae</taxon>
        <taxon>Effrenium</taxon>
    </lineage>
</organism>
<dbReference type="PANTHER" id="PTHR12461:SF105">
    <property type="entry name" value="HYPOXIA-INDUCIBLE FACTOR 1-ALPHA INHIBITOR"/>
    <property type="match status" value="1"/>
</dbReference>
<dbReference type="InterPro" id="IPR003347">
    <property type="entry name" value="JmjC_dom"/>
</dbReference>
<reference evidence="2" key="1">
    <citation type="submission" date="2023-08" db="EMBL/GenBank/DDBJ databases">
        <authorList>
            <person name="Chen Y."/>
            <person name="Shah S."/>
            <person name="Dougan E. K."/>
            <person name="Thang M."/>
            <person name="Chan C."/>
        </authorList>
    </citation>
    <scope>NUCLEOTIDE SEQUENCE</scope>
</reference>
<dbReference type="PROSITE" id="PS51184">
    <property type="entry name" value="JMJC"/>
    <property type="match status" value="1"/>
</dbReference>
<dbReference type="InterPro" id="IPR041667">
    <property type="entry name" value="Cupin_8"/>
</dbReference>
<accession>A0AA36IMU3</accession>
<evidence type="ECO:0000313" key="3">
    <source>
        <dbReference type="Proteomes" id="UP001178507"/>
    </source>
</evidence>
<sequence>MDAQLHVPVAEIPRLKYPGELTRERFERDFAAKSEPVIIEGLVADWPAFSDPERNWHGERWNSLMADSMLDVGFDPCDSRMMHFGEENEASVLFNPGRLRMPTWVFLEVARLRQEILRLRQGGGSVDLKKHPDLQRRLAREVSVQNMPFLAVDADAPLHLFAPMTCCMRDLVPLSFYLSHDTYALPEELQKDLAPQAPKLIEGWASPNASRIWATNGAPWRVPYPPWGDRSVPEPVEDSMIYSCFHCDRMENFHSVLAGEKQVVLVPPGQRDVLNSTRFALQKQWLLAPVPGPNKYMGSTVFTSKQSECSSDQSAVHPFRSPEYNRQVSRGQWPDAVSFPVRRGTLRKGDTLYIPAYHWHWVATTTPPALGVEDEGALALSVNFWWWPIHNDQAMERWSFQNECESFRNARTQPKERQFPDRAAHAASFYQLTAKQRQEAAIPRPWPMGPPVAVKKEEASVKTEMKFELVD</sequence>
<dbReference type="EMBL" id="CAUJNA010002079">
    <property type="protein sequence ID" value="CAJ1390460.1"/>
    <property type="molecule type" value="Genomic_DNA"/>
</dbReference>
<dbReference type="SUPFAM" id="SSF51197">
    <property type="entry name" value="Clavaminate synthase-like"/>
    <property type="match status" value="1"/>
</dbReference>
<keyword evidence="3" id="KW-1185">Reference proteome</keyword>
<dbReference type="Pfam" id="PF13621">
    <property type="entry name" value="Cupin_8"/>
    <property type="match status" value="1"/>
</dbReference>
<dbReference type="AlphaFoldDB" id="A0AA36IMU3"/>
<comment type="caution">
    <text evidence="2">The sequence shown here is derived from an EMBL/GenBank/DDBJ whole genome shotgun (WGS) entry which is preliminary data.</text>
</comment>
<evidence type="ECO:0000259" key="1">
    <source>
        <dbReference type="PROSITE" id="PS51184"/>
    </source>
</evidence>
<proteinExistence type="predicted"/>
<name>A0AA36IMU3_9DINO</name>
<dbReference type="PANTHER" id="PTHR12461">
    <property type="entry name" value="HYPOXIA-INDUCIBLE FACTOR 1 ALPHA INHIBITOR-RELATED"/>
    <property type="match status" value="1"/>
</dbReference>
<protein>
    <recommendedName>
        <fullName evidence="1">JmjC domain-containing protein</fullName>
    </recommendedName>
</protein>
<gene>
    <name evidence="2" type="ORF">EVOR1521_LOCUS15877</name>
</gene>
<feature type="domain" description="JmjC" evidence="1">
    <location>
        <begin position="174"/>
        <end position="403"/>
    </location>
</feature>